<dbReference type="EMBL" id="WMBE01000005">
    <property type="protein sequence ID" value="MDG0867997.1"/>
    <property type="molecule type" value="Genomic_DNA"/>
</dbReference>
<dbReference type="InterPro" id="IPR036388">
    <property type="entry name" value="WH-like_DNA-bd_sf"/>
</dbReference>
<accession>A0AAJ5ZEL7</accession>
<dbReference type="InterPro" id="IPR036390">
    <property type="entry name" value="WH_DNA-bd_sf"/>
</dbReference>
<reference evidence="3" key="2">
    <citation type="journal article" date="2023" name="Nat. Commun.">
        <title>Cultivation of marine bacteria of the SAR202 clade.</title>
        <authorList>
            <person name="Lim Y."/>
            <person name="Seo J.H."/>
            <person name="Giovannoni S.J."/>
            <person name="Kang I."/>
            <person name="Cho J.C."/>
        </authorList>
    </citation>
    <scope>NUCLEOTIDE SEQUENCE</scope>
    <source>
        <strain evidence="3">JH1073</strain>
    </source>
</reference>
<sequence length="173" mass="19952">MFAMSIVVIINYFWRTSVKQRIEEGGMAKRKNISAAQAWEQALTSVSRLLQKFDSNMQDKAGVSVIWYDVLLHLHHAPEKKMRMQMLSKSLVLTRSGVTRLVDRIEKAGLVRREAAVEDRRGYYAILTDEGEEALAEAQEVHRKDIRTHFGARLDKAEQQAVFNLMSKLRFED</sequence>
<dbReference type="PANTHER" id="PTHR33164:SF99">
    <property type="entry name" value="MARR FAMILY REGULATORY PROTEIN"/>
    <property type="match status" value="1"/>
</dbReference>
<dbReference type="AlphaFoldDB" id="A0AAJ5ZEL7"/>
<evidence type="ECO:0000259" key="1">
    <source>
        <dbReference type="PROSITE" id="PS50995"/>
    </source>
</evidence>
<name>A0AAJ5ZEL7_9CHLR</name>
<dbReference type="GO" id="GO:0003700">
    <property type="term" value="F:DNA-binding transcription factor activity"/>
    <property type="evidence" value="ECO:0007669"/>
    <property type="project" value="InterPro"/>
</dbReference>
<dbReference type="Gene3D" id="1.10.10.10">
    <property type="entry name" value="Winged helix-like DNA-binding domain superfamily/Winged helix DNA-binding domain"/>
    <property type="match status" value="1"/>
</dbReference>
<dbReference type="PANTHER" id="PTHR33164">
    <property type="entry name" value="TRANSCRIPTIONAL REGULATOR, MARR FAMILY"/>
    <property type="match status" value="1"/>
</dbReference>
<dbReference type="GO" id="GO:0006950">
    <property type="term" value="P:response to stress"/>
    <property type="evidence" value="ECO:0007669"/>
    <property type="project" value="TreeGrafter"/>
</dbReference>
<dbReference type="EMBL" id="CP046147">
    <property type="protein sequence ID" value="WFG38714.1"/>
    <property type="molecule type" value="Genomic_DNA"/>
</dbReference>
<proteinExistence type="predicted"/>
<feature type="domain" description="HTH marR-type" evidence="1">
    <location>
        <begin position="36"/>
        <end position="171"/>
    </location>
</feature>
<dbReference type="SUPFAM" id="SSF46785">
    <property type="entry name" value="Winged helix' DNA-binding domain"/>
    <property type="match status" value="1"/>
</dbReference>
<evidence type="ECO:0000313" key="2">
    <source>
        <dbReference type="EMBL" id="MDG0867997.1"/>
    </source>
</evidence>
<evidence type="ECO:0000313" key="5">
    <source>
        <dbReference type="Proteomes" id="UP001321249"/>
    </source>
</evidence>
<dbReference type="PROSITE" id="PS50995">
    <property type="entry name" value="HTH_MARR_2"/>
    <property type="match status" value="1"/>
</dbReference>
<dbReference type="PRINTS" id="PR00598">
    <property type="entry name" value="HTHMARR"/>
</dbReference>
<dbReference type="Pfam" id="PF12802">
    <property type="entry name" value="MarR_2"/>
    <property type="match status" value="1"/>
</dbReference>
<dbReference type="Proteomes" id="UP001321249">
    <property type="component" value="Unassembled WGS sequence"/>
</dbReference>
<dbReference type="SMART" id="SM00347">
    <property type="entry name" value="HTH_MARR"/>
    <property type="match status" value="1"/>
</dbReference>
<keyword evidence="4" id="KW-1185">Reference proteome</keyword>
<dbReference type="Proteomes" id="UP001219901">
    <property type="component" value="Chromosome"/>
</dbReference>
<gene>
    <name evidence="2" type="ORF">GKO46_13080</name>
    <name evidence="3" type="ORF">GKO48_03535</name>
</gene>
<dbReference type="InterPro" id="IPR000835">
    <property type="entry name" value="HTH_MarR-typ"/>
</dbReference>
<dbReference type="InterPro" id="IPR039422">
    <property type="entry name" value="MarR/SlyA-like"/>
</dbReference>
<protein>
    <submittedName>
        <fullName evidence="3">MarR family transcriptional regulator</fullName>
    </submittedName>
</protein>
<reference evidence="4 5" key="1">
    <citation type="submission" date="2019-11" db="EMBL/GenBank/DDBJ databases">
        <authorList>
            <person name="Cho J.-C."/>
        </authorList>
    </citation>
    <scope>NUCLEOTIDE SEQUENCE [LARGE SCALE GENOMIC DNA]</scope>
    <source>
        <strain evidence="3 4">JH1073</strain>
        <strain evidence="2 5">JH702</strain>
    </source>
</reference>
<evidence type="ECO:0000313" key="3">
    <source>
        <dbReference type="EMBL" id="WFG38714.1"/>
    </source>
</evidence>
<evidence type="ECO:0000313" key="4">
    <source>
        <dbReference type="Proteomes" id="UP001219901"/>
    </source>
</evidence>
<reference evidence="4" key="3">
    <citation type="submission" date="2023-06" db="EMBL/GenBank/DDBJ databases">
        <title>Pangenomics reveal diversification of enzyme families and niche specialization in globally abundant SAR202 bacteria.</title>
        <authorList>
            <person name="Saw J.H.W."/>
        </authorList>
    </citation>
    <scope>NUCLEOTIDE SEQUENCE [LARGE SCALE GENOMIC DNA]</scope>
    <source>
        <strain evidence="4">JH1073</strain>
    </source>
</reference>
<organism evidence="3 4">
    <name type="scientific">Candidatus Lucifugimonas marina</name>
    <dbReference type="NCBI Taxonomy" id="3038979"/>
    <lineage>
        <taxon>Bacteria</taxon>
        <taxon>Bacillati</taxon>
        <taxon>Chloroflexota</taxon>
        <taxon>Dehalococcoidia</taxon>
        <taxon>SAR202 cluster</taxon>
        <taxon>Candidatus Lucifugimonadales</taxon>
        <taxon>Candidatus Lucifugimonadaceae</taxon>
        <taxon>Candidatus Lucifugimonas</taxon>
    </lineage>
</organism>